<evidence type="ECO:0000259" key="8">
    <source>
        <dbReference type="SMART" id="SM00904"/>
    </source>
</evidence>
<dbReference type="GO" id="GO:0008531">
    <property type="term" value="F:riboflavin kinase activity"/>
    <property type="evidence" value="ECO:0007669"/>
    <property type="project" value="UniProtKB-EC"/>
</dbReference>
<evidence type="ECO:0000313" key="9">
    <source>
        <dbReference type="EMBL" id="MDU0260053.1"/>
    </source>
</evidence>
<keyword evidence="4" id="KW-0808">Transferase</keyword>
<proteinExistence type="predicted"/>
<dbReference type="Proteomes" id="UP001181347">
    <property type="component" value="Unassembled WGS sequence"/>
</dbReference>
<keyword evidence="9" id="KW-0418">Kinase</keyword>
<evidence type="ECO:0000256" key="2">
    <source>
        <dbReference type="ARBA" id="ARBA00022630"/>
    </source>
</evidence>
<dbReference type="EMBL" id="JAWDES010000005">
    <property type="protein sequence ID" value="MDU0260053.1"/>
    <property type="molecule type" value="Genomic_DNA"/>
</dbReference>
<dbReference type="AlphaFoldDB" id="A0AAE4RWY6"/>
<dbReference type="InterPro" id="IPR023468">
    <property type="entry name" value="Riboflavin_kinase"/>
</dbReference>
<sequence>MEKVIIEGVVEHGRRLGRELGFPTANVAVPDSVAAEDGVYRSRAEVDGAVYDAMSNLGRNPSVGGTARRLETHIFGFSGALYGRMLRVELLEKIRDERRFDTLEELRAQIEKDREYILKLK</sequence>
<dbReference type="PANTHER" id="PTHR22749:SF6">
    <property type="entry name" value="RIBOFLAVIN KINASE"/>
    <property type="match status" value="1"/>
</dbReference>
<accession>A0AAE4RWY6</accession>
<comment type="caution">
    <text evidence="9">The sequence shown here is derived from an EMBL/GenBank/DDBJ whole genome shotgun (WGS) entry which is preliminary data.</text>
</comment>
<keyword evidence="2" id="KW-0285">Flavoprotein</keyword>
<evidence type="ECO:0000256" key="5">
    <source>
        <dbReference type="ARBA" id="ARBA00022741"/>
    </source>
</evidence>
<dbReference type="GO" id="GO:0009398">
    <property type="term" value="P:FMN biosynthetic process"/>
    <property type="evidence" value="ECO:0007669"/>
    <property type="project" value="TreeGrafter"/>
</dbReference>
<dbReference type="RefSeq" id="WP_022043496.1">
    <property type="nucleotide sequence ID" value="NZ_CALUDU010000001.1"/>
</dbReference>
<feature type="domain" description="Riboflavin kinase" evidence="8">
    <location>
        <begin position="4"/>
        <end position="121"/>
    </location>
</feature>
<dbReference type="SUPFAM" id="SSF82114">
    <property type="entry name" value="Riboflavin kinase-like"/>
    <property type="match status" value="1"/>
</dbReference>
<evidence type="ECO:0000256" key="4">
    <source>
        <dbReference type="ARBA" id="ARBA00022679"/>
    </source>
</evidence>
<keyword evidence="6" id="KW-0067">ATP-binding</keyword>
<dbReference type="GO" id="GO:0005524">
    <property type="term" value="F:ATP binding"/>
    <property type="evidence" value="ECO:0007669"/>
    <property type="project" value="UniProtKB-KW"/>
</dbReference>
<evidence type="ECO:0000256" key="1">
    <source>
        <dbReference type="ARBA" id="ARBA00012105"/>
    </source>
</evidence>
<evidence type="ECO:0000256" key="6">
    <source>
        <dbReference type="ARBA" id="ARBA00022840"/>
    </source>
</evidence>
<dbReference type="Gene3D" id="2.40.30.30">
    <property type="entry name" value="Riboflavin kinase-like"/>
    <property type="match status" value="1"/>
</dbReference>
<gene>
    <name evidence="9" type="ORF">RVH17_07990</name>
</gene>
<keyword evidence="5" id="KW-0547">Nucleotide-binding</keyword>
<protein>
    <recommendedName>
        <fullName evidence="1">riboflavin kinase</fullName>
        <ecNumber evidence="1">2.7.1.26</ecNumber>
    </recommendedName>
</protein>
<name>A0AAE4RWY6_9BACT</name>
<dbReference type="SMART" id="SM00904">
    <property type="entry name" value="Flavokinase"/>
    <property type="match status" value="1"/>
</dbReference>
<evidence type="ECO:0000313" key="10">
    <source>
        <dbReference type="Proteomes" id="UP001181347"/>
    </source>
</evidence>
<evidence type="ECO:0000256" key="3">
    <source>
        <dbReference type="ARBA" id="ARBA00022643"/>
    </source>
</evidence>
<comment type="catalytic activity">
    <reaction evidence="7">
        <text>riboflavin + ATP = FMN + ADP + H(+)</text>
        <dbReference type="Rhea" id="RHEA:14357"/>
        <dbReference type="ChEBI" id="CHEBI:15378"/>
        <dbReference type="ChEBI" id="CHEBI:30616"/>
        <dbReference type="ChEBI" id="CHEBI:57986"/>
        <dbReference type="ChEBI" id="CHEBI:58210"/>
        <dbReference type="ChEBI" id="CHEBI:456216"/>
        <dbReference type="EC" id="2.7.1.26"/>
    </reaction>
</comment>
<reference evidence="9" key="1">
    <citation type="submission" date="2023-10" db="EMBL/GenBank/DDBJ databases">
        <title>Genome Sequence of the Bacteria from From Gut Wall in Crohn's Disease.</title>
        <authorList>
            <person name="Rodriguez-Palacios A."/>
        </authorList>
    </citation>
    <scope>NUCLEOTIDE SEQUENCE</scope>
    <source>
        <strain evidence="9">CavFT-hAR58</strain>
    </source>
</reference>
<dbReference type="InterPro" id="IPR023465">
    <property type="entry name" value="Riboflavin_kinase_dom_sf"/>
</dbReference>
<dbReference type="GO" id="GO:0009231">
    <property type="term" value="P:riboflavin biosynthetic process"/>
    <property type="evidence" value="ECO:0007669"/>
    <property type="project" value="InterPro"/>
</dbReference>
<organism evidence="9 10">
    <name type="scientific">Alistipes finegoldii</name>
    <dbReference type="NCBI Taxonomy" id="214856"/>
    <lineage>
        <taxon>Bacteria</taxon>
        <taxon>Pseudomonadati</taxon>
        <taxon>Bacteroidota</taxon>
        <taxon>Bacteroidia</taxon>
        <taxon>Bacteroidales</taxon>
        <taxon>Rikenellaceae</taxon>
        <taxon>Alistipes</taxon>
    </lineage>
</organism>
<dbReference type="PANTHER" id="PTHR22749">
    <property type="entry name" value="RIBOFLAVIN KINASE/FMN ADENYLYLTRANSFERASE"/>
    <property type="match status" value="1"/>
</dbReference>
<keyword evidence="3" id="KW-0288">FMN</keyword>
<dbReference type="EC" id="2.7.1.26" evidence="1"/>
<evidence type="ECO:0000256" key="7">
    <source>
        <dbReference type="ARBA" id="ARBA00047880"/>
    </source>
</evidence>
<dbReference type="Pfam" id="PF01687">
    <property type="entry name" value="Flavokinase"/>
    <property type="match status" value="1"/>
</dbReference>
<dbReference type="InterPro" id="IPR015865">
    <property type="entry name" value="Riboflavin_kinase_bac/euk"/>
</dbReference>